<dbReference type="InterPro" id="IPR042418">
    <property type="entry name" value="TXNDC15"/>
</dbReference>
<feature type="signal peptide" evidence="3">
    <location>
        <begin position="1"/>
        <end position="23"/>
    </location>
</feature>
<dbReference type="AlphaFoldDB" id="A0AA38M5U3"/>
<protein>
    <recommendedName>
        <fullName evidence="4">Thioredoxin domain-containing protein</fullName>
    </recommendedName>
</protein>
<evidence type="ECO:0000256" key="1">
    <source>
        <dbReference type="SAM" id="MobiDB-lite"/>
    </source>
</evidence>
<evidence type="ECO:0000259" key="4">
    <source>
        <dbReference type="PROSITE" id="PS51352"/>
    </source>
</evidence>
<evidence type="ECO:0000256" key="3">
    <source>
        <dbReference type="SAM" id="SignalP"/>
    </source>
</evidence>
<keyword evidence="2" id="KW-1133">Transmembrane helix</keyword>
<dbReference type="InterPro" id="IPR013766">
    <property type="entry name" value="Thioredoxin_domain"/>
</dbReference>
<proteinExistence type="predicted"/>
<keyword evidence="6" id="KW-1185">Reference proteome</keyword>
<feature type="chain" id="PRO_5041394330" description="Thioredoxin domain-containing protein" evidence="3">
    <location>
        <begin position="24"/>
        <end position="280"/>
    </location>
</feature>
<dbReference type="Proteomes" id="UP001168821">
    <property type="component" value="Unassembled WGS sequence"/>
</dbReference>
<name>A0AA38M5U3_9CUCU</name>
<dbReference type="GO" id="GO:0060271">
    <property type="term" value="P:cilium assembly"/>
    <property type="evidence" value="ECO:0007669"/>
    <property type="project" value="TreeGrafter"/>
</dbReference>
<keyword evidence="2" id="KW-0812">Transmembrane</keyword>
<keyword evidence="2" id="KW-0472">Membrane</keyword>
<feature type="region of interest" description="Disordered" evidence="1">
    <location>
        <begin position="26"/>
        <end position="45"/>
    </location>
</feature>
<comment type="caution">
    <text evidence="5">The sequence shown here is derived from an EMBL/GenBank/DDBJ whole genome shotgun (WGS) entry which is preliminary data.</text>
</comment>
<sequence length="280" mass="31410">MARTIFKIFTLLSICALTPLTFCDDSEAPQDPESETEKAELSIDDPSHNLTSFTNSTIETNAANSTTVNTTETTNVTHKIVQCLPDYGTSEVQLVNDTELIKLLLIQTNITSRDIPANCVLVLFYSKYCPFSSMAAPHFNALPRAFPDVKMVAINAMVYHLFNTQNGIVGVPTLMLFHNGRPMAKFNESEYTLELFSKFVTKHTGIPAAEKSTVTSADFSGPVTSVPAKDIDVFLIISWIFIILCSSYYFSKSKFWRWFVETVQINWRESEAHAQHEHAE</sequence>
<organism evidence="5 6">
    <name type="scientific">Zophobas morio</name>
    <dbReference type="NCBI Taxonomy" id="2755281"/>
    <lineage>
        <taxon>Eukaryota</taxon>
        <taxon>Metazoa</taxon>
        <taxon>Ecdysozoa</taxon>
        <taxon>Arthropoda</taxon>
        <taxon>Hexapoda</taxon>
        <taxon>Insecta</taxon>
        <taxon>Pterygota</taxon>
        <taxon>Neoptera</taxon>
        <taxon>Endopterygota</taxon>
        <taxon>Coleoptera</taxon>
        <taxon>Polyphaga</taxon>
        <taxon>Cucujiformia</taxon>
        <taxon>Tenebrionidae</taxon>
        <taxon>Zophobas</taxon>
    </lineage>
</organism>
<dbReference type="PANTHER" id="PTHR14684:SF2">
    <property type="entry name" value="THIOREDOXIN DOMAIN-CONTAINING PROTEIN 15"/>
    <property type="match status" value="1"/>
</dbReference>
<dbReference type="SUPFAM" id="SSF52833">
    <property type="entry name" value="Thioredoxin-like"/>
    <property type="match status" value="1"/>
</dbReference>
<feature type="compositionally biased region" description="Basic and acidic residues" evidence="1">
    <location>
        <begin position="35"/>
        <end position="45"/>
    </location>
</feature>
<feature type="transmembrane region" description="Helical" evidence="2">
    <location>
        <begin position="233"/>
        <end position="250"/>
    </location>
</feature>
<accession>A0AA38M5U3</accession>
<dbReference type="Pfam" id="PF00085">
    <property type="entry name" value="Thioredoxin"/>
    <property type="match status" value="1"/>
</dbReference>
<dbReference type="PROSITE" id="PS51352">
    <property type="entry name" value="THIOREDOXIN_2"/>
    <property type="match status" value="1"/>
</dbReference>
<dbReference type="PANTHER" id="PTHR14684">
    <property type="entry name" value="THIOREDOXIN DOMAIN-CONTAINING PROTEIN 15"/>
    <property type="match status" value="1"/>
</dbReference>
<evidence type="ECO:0000256" key="2">
    <source>
        <dbReference type="SAM" id="Phobius"/>
    </source>
</evidence>
<dbReference type="Gene3D" id="3.40.30.10">
    <property type="entry name" value="Glutaredoxin"/>
    <property type="match status" value="1"/>
</dbReference>
<evidence type="ECO:0000313" key="5">
    <source>
        <dbReference type="EMBL" id="KAJ3645200.1"/>
    </source>
</evidence>
<evidence type="ECO:0000313" key="6">
    <source>
        <dbReference type="Proteomes" id="UP001168821"/>
    </source>
</evidence>
<dbReference type="GO" id="GO:0005929">
    <property type="term" value="C:cilium"/>
    <property type="evidence" value="ECO:0007669"/>
    <property type="project" value="TreeGrafter"/>
</dbReference>
<reference evidence="5" key="1">
    <citation type="journal article" date="2023" name="G3 (Bethesda)">
        <title>Whole genome assemblies of Zophobas morio and Tenebrio molitor.</title>
        <authorList>
            <person name="Kaur S."/>
            <person name="Stinson S.A."/>
            <person name="diCenzo G.C."/>
        </authorList>
    </citation>
    <scope>NUCLEOTIDE SEQUENCE</scope>
    <source>
        <strain evidence="5">QUZm001</strain>
    </source>
</reference>
<dbReference type="InterPro" id="IPR036249">
    <property type="entry name" value="Thioredoxin-like_sf"/>
</dbReference>
<keyword evidence="3" id="KW-0732">Signal</keyword>
<dbReference type="EMBL" id="JALNTZ010000007">
    <property type="protein sequence ID" value="KAJ3645200.1"/>
    <property type="molecule type" value="Genomic_DNA"/>
</dbReference>
<feature type="domain" description="Thioredoxin" evidence="4">
    <location>
        <begin position="78"/>
        <end position="205"/>
    </location>
</feature>
<gene>
    <name evidence="5" type="ORF">Zmor_022879</name>
</gene>